<dbReference type="EMBL" id="WIPF01000040">
    <property type="protein sequence ID" value="KAF3222116.1"/>
    <property type="molecule type" value="Genomic_DNA"/>
</dbReference>
<organism evidence="3 4">
    <name type="scientific">Orbilia oligospora</name>
    <name type="common">Nematode-trapping fungus</name>
    <name type="synonym">Arthrobotrys oligospora</name>
    <dbReference type="NCBI Taxonomy" id="2813651"/>
    <lineage>
        <taxon>Eukaryota</taxon>
        <taxon>Fungi</taxon>
        <taxon>Dikarya</taxon>
        <taxon>Ascomycota</taxon>
        <taxon>Pezizomycotina</taxon>
        <taxon>Orbiliomycetes</taxon>
        <taxon>Orbiliales</taxon>
        <taxon>Orbiliaceae</taxon>
        <taxon>Orbilia</taxon>
    </lineage>
</organism>
<feature type="transmembrane region" description="Helical" evidence="2">
    <location>
        <begin position="89"/>
        <end position="108"/>
    </location>
</feature>
<sequence>MASTQSPEITNYGDEMYSRPHWMPQSASQPSVFRRPVPSTVPYQSDDTPISNNNEYELKNNSNDELKGKRGSGGPPRQSKWGITWQSPALCLVSFFTGIALAFGNHAYFTRLNGTPYENFVWVGRYAFTMALIVKTCFATSILICYEQVVWLGLKNKESGTSFRAIDALFGATYQIVSLFYYSIWIQQPLAAIMIALRWLLPIMSIVAPTTLTVQSLGRVSYMDCQVPTLDLSAVDYNRFYFGENEPQTGTYLADLAFQEYTGNSWNPSPLAVKIATLTGYLGEPVSYVSPCGNNCSYSLSYSAALWKCTETDPHDPRSPWEIENSTTVPWSSAKGSSPYAYTSIYQYVSQVSNTTGKLWVGHIVRKEPSNDPNATFWDENGVETFVCEGYNSTVSIRQDFLNGKQNYPLVENIEYGREINWTMGATWAGENNITAVDLARHQIIYEILSGLFTGTVNYESRSGKLFTRDTSILNMPSFVKPNTVKAEGGNGPNDEIKSSIRGLAEQLSLNYSMSLLAFPDLGVRNTTTANCTVTTFSNVWKYDKTNLIIAYTIGMAVALVSLIVGALALRQNGLVSEMSFSQIVATTRNPELDKMMQGNSLGRSDLKPRSLYGQRLRMGELKEQDSALLASGAAHTAFGRPENVGPIRRQAIMQWSSSIDFDARSYKSISLVLKYLILYL</sequence>
<proteinExistence type="predicted"/>
<keyword evidence="2" id="KW-0472">Membrane</keyword>
<gene>
    <name evidence="3" type="ORF">TWF191_006878</name>
</gene>
<dbReference type="PANTHER" id="PTHR35041">
    <property type="entry name" value="MEDIATOR OF RNA POLYMERASE II TRANSCRIPTION SUBUNIT 1"/>
    <property type="match status" value="1"/>
</dbReference>
<reference evidence="3 4" key="1">
    <citation type="submission" date="2019-06" db="EMBL/GenBank/DDBJ databases">
        <authorList>
            <person name="Palmer J.M."/>
        </authorList>
    </citation>
    <scope>NUCLEOTIDE SEQUENCE [LARGE SCALE GENOMIC DNA]</scope>
    <source>
        <strain evidence="3 4">TWF191</strain>
    </source>
</reference>
<accession>A0A7C8UXX3</accession>
<feature type="compositionally biased region" description="Basic and acidic residues" evidence="1">
    <location>
        <begin position="56"/>
        <end position="68"/>
    </location>
</feature>
<evidence type="ECO:0000313" key="3">
    <source>
        <dbReference type="EMBL" id="KAF3222116.1"/>
    </source>
</evidence>
<evidence type="ECO:0000256" key="1">
    <source>
        <dbReference type="SAM" id="MobiDB-lite"/>
    </source>
</evidence>
<keyword evidence="2" id="KW-0812">Transmembrane</keyword>
<evidence type="ECO:0000256" key="2">
    <source>
        <dbReference type="SAM" id="Phobius"/>
    </source>
</evidence>
<feature type="transmembrane region" description="Helical" evidence="2">
    <location>
        <begin position="128"/>
        <end position="154"/>
    </location>
</feature>
<feature type="compositionally biased region" description="Polar residues" evidence="1">
    <location>
        <begin position="41"/>
        <end position="50"/>
    </location>
</feature>
<evidence type="ECO:0000313" key="4">
    <source>
        <dbReference type="Proteomes" id="UP000483672"/>
    </source>
</evidence>
<name>A0A7C8UXX3_ORBOL</name>
<keyword evidence="2" id="KW-1133">Transmembrane helix</keyword>
<dbReference type="PANTHER" id="PTHR35041:SF3">
    <property type="entry name" value="FORMYLMETHIONINE DEFORMYLASE-LIKE PROTEIN"/>
    <property type="match status" value="1"/>
</dbReference>
<feature type="transmembrane region" description="Helical" evidence="2">
    <location>
        <begin position="190"/>
        <end position="214"/>
    </location>
</feature>
<protein>
    <submittedName>
        <fullName evidence="3">Uncharacterized protein</fullName>
    </submittedName>
</protein>
<feature type="transmembrane region" description="Helical" evidence="2">
    <location>
        <begin position="166"/>
        <end position="184"/>
    </location>
</feature>
<feature type="transmembrane region" description="Helical" evidence="2">
    <location>
        <begin position="549"/>
        <end position="570"/>
    </location>
</feature>
<dbReference type="Proteomes" id="UP000483672">
    <property type="component" value="Unassembled WGS sequence"/>
</dbReference>
<comment type="caution">
    <text evidence="3">The sequence shown here is derived from an EMBL/GenBank/DDBJ whole genome shotgun (WGS) entry which is preliminary data.</text>
</comment>
<dbReference type="AlphaFoldDB" id="A0A7C8UXX3"/>
<feature type="region of interest" description="Disordered" evidence="1">
    <location>
        <begin position="1"/>
        <end position="79"/>
    </location>
</feature>